<keyword evidence="1" id="KW-0175">Coiled coil</keyword>
<evidence type="ECO:0008006" key="6">
    <source>
        <dbReference type="Google" id="ProtNLM"/>
    </source>
</evidence>
<feature type="compositionally biased region" description="Basic and acidic residues" evidence="2">
    <location>
        <begin position="41"/>
        <end position="50"/>
    </location>
</feature>
<keyword evidence="5" id="KW-1185">Reference proteome</keyword>
<feature type="region of interest" description="Disordered" evidence="2">
    <location>
        <begin position="32"/>
        <end position="51"/>
    </location>
</feature>
<keyword evidence="3" id="KW-1133">Transmembrane helix</keyword>
<keyword evidence="3" id="KW-0472">Membrane</keyword>
<accession>A0AAN2BK68</accession>
<evidence type="ECO:0000313" key="4">
    <source>
        <dbReference type="EMBL" id="BCD97758.1"/>
    </source>
</evidence>
<dbReference type="NCBIfam" id="TIGR03752">
    <property type="entry name" value="conj_TIGR03752"/>
    <property type="match status" value="1"/>
</dbReference>
<name>A0AAN2BK68_9GAMM</name>
<dbReference type="KEGG" id="marq:MARGE09_P1959"/>
<organism evidence="4 5">
    <name type="scientific">Marinagarivorans cellulosilyticus</name>
    <dbReference type="NCBI Taxonomy" id="2721545"/>
    <lineage>
        <taxon>Bacteria</taxon>
        <taxon>Pseudomonadati</taxon>
        <taxon>Pseudomonadota</taxon>
        <taxon>Gammaproteobacteria</taxon>
        <taxon>Cellvibrionales</taxon>
        <taxon>Cellvibrionaceae</taxon>
        <taxon>Marinagarivorans</taxon>
    </lineage>
</organism>
<keyword evidence="3" id="KW-0812">Transmembrane</keyword>
<feature type="transmembrane region" description="Helical" evidence="3">
    <location>
        <begin position="6"/>
        <end position="23"/>
    </location>
</feature>
<gene>
    <name evidence="4" type="ORF">MARGE09_P1959</name>
</gene>
<dbReference type="RefSeq" id="WP_236987237.1">
    <property type="nucleotide sequence ID" value="NZ_AP023086.1"/>
</dbReference>
<proteinExistence type="predicted"/>
<feature type="region of interest" description="Disordered" evidence="2">
    <location>
        <begin position="195"/>
        <end position="215"/>
    </location>
</feature>
<evidence type="ECO:0000256" key="3">
    <source>
        <dbReference type="SAM" id="Phobius"/>
    </source>
</evidence>
<dbReference type="EMBL" id="AP023086">
    <property type="protein sequence ID" value="BCD97758.1"/>
    <property type="molecule type" value="Genomic_DNA"/>
</dbReference>
<sequence length="481" mass="51766">MRTNKLVWGGLGLIIVFVVIVVINKFNEPAPKTQNTVTQQEDSKQEDPKTKVTPVAIEGDTIVETMKQTNARYEASQKRVKELQTQNALINDRLESLERSNGTAKGDNRIDLAMNKFGEMSGELKNLTSQFIQQQQKFETTSANGYEFTDGDLGWDGSTGSAGKSKGYGKAQDHAPSYRKLSGYASVPVISNTASPSINFESPEPTADEPSKSGLSGLDEIIEVDEITPHYTIPARSTLLDAVAMTAMIGRVPIGDKLKDPFPVKIIVGNNNLATNGLNIPGLDGIVFEGIATGNWNLSCASVALTAATFTFQDGRVQHLESSNGKTSAISSLNPIGGSKNKNSIGYISNKMGVPCITGQRVTDAPQKITTVGILGLAGSYFNARAESEVTNRRDIAGGSNSTVTGDVGKFEANRMAADAVGTVNEFYMSRNRDTFDAIVVQPGAEVVLHITSDLLIDYHSNARKLVYSHNNRGSHEKLLD</sequence>
<dbReference type="Proteomes" id="UP001320119">
    <property type="component" value="Chromosome"/>
</dbReference>
<evidence type="ECO:0000313" key="5">
    <source>
        <dbReference type="Proteomes" id="UP001320119"/>
    </source>
</evidence>
<evidence type="ECO:0000256" key="1">
    <source>
        <dbReference type="SAM" id="Coils"/>
    </source>
</evidence>
<protein>
    <recommendedName>
        <fullName evidence="6">TIGR03752 family integrating conjugative element protein</fullName>
    </recommendedName>
</protein>
<dbReference type="InterPro" id="IPR021207">
    <property type="entry name" value="Integr_conj_element_PFL4705"/>
</dbReference>
<evidence type="ECO:0000256" key="2">
    <source>
        <dbReference type="SAM" id="MobiDB-lite"/>
    </source>
</evidence>
<feature type="coiled-coil region" evidence="1">
    <location>
        <begin position="66"/>
        <end position="100"/>
    </location>
</feature>
<reference evidence="4 5" key="1">
    <citation type="journal article" date="2022" name="IScience">
        <title>An ultrasensitive nanofiber-based assay for enzymatic hydrolysis and deep-sea microbial degradation of cellulose.</title>
        <authorList>
            <person name="Tsudome M."/>
            <person name="Tachioka M."/>
            <person name="Miyazaki M."/>
            <person name="Uchimura K."/>
            <person name="Tsuda M."/>
            <person name="Takaki Y."/>
            <person name="Deguchi S."/>
        </authorList>
    </citation>
    <scope>NUCLEOTIDE SEQUENCE [LARGE SCALE GENOMIC DNA]</scope>
    <source>
        <strain evidence="4 5">GE09</strain>
    </source>
</reference>
<dbReference type="AlphaFoldDB" id="A0AAN2BK68"/>